<dbReference type="CDD" id="cd08556">
    <property type="entry name" value="GDPD"/>
    <property type="match status" value="1"/>
</dbReference>
<evidence type="ECO:0000313" key="2">
    <source>
        <dbReference type="EMBL" id="SDE51551.1"/>
    </source>
</evidence>
<dbReference type="Gene3D" id="3.20.20.190">
    <property type="entry name" value="Phosphatidylinositol (PI) phosphodiesterase"/>
    <property type="match status" value="1"/>
</dbReference>
<organism evidence="2 3">
    <name type="scientific">Bhargavaea beijingensis</name>
    <dbReference type="NCBI Taxonomy" id="426756"/>
    <lineage>
        <taxon>Bacteria</taxon>
        <taxon>Bacillati</taxon>
        <taxon>Bacillota</taxon>
        <taxon>Bacilli</taxon>
        <taxon>Bacillales</taxon>
        <taxon>Caryophanaceae</taxon>
        <taxon>Bhargavaea</taxon>
    </lineage>
</organism>
<dbReference type="InterPro" id="IPR017946">
    <property type="entry name" value="PLC-like_Pdiesterase_TIM-brl"/>
</dbReference>
<dbReference type="Proteomes" id="UP000198823">
    <property type="component" value="Unassembled WGS sequence"/>
</dbReference>
<dbReference type="PANTHER" id="PTHR46211">
    <property type="entry name" value="GLYCEROPHOSPHORYL DIESTER PHOSPHODIESTERASE"/>
    <property type="match status" value="1"/>
</dbReference>
<dbReference type="GO" id="GO:0008081">
    <property type="term" value="F:phosphoric diester hydrolase activity"/>
    <property type="evidence" value="ECO:0007669"/>
    <property type="project" value="InterPro"/>
</dbReference>
<dbReference type="InterPro" id="IPR030395">
    <property type="entry name" value="GP_PDE_dom"/>
</dbReference>
<evidence type="ECO:0000259" key="1">
    <source>
        <dbReference type="PROSITE" id="PS51704"/>
    </source>
</evidence>
<evidence type="ECO:0000313" key="3">
    <source>
        <dbReference type="Proteomes" id="UP000198823"/>
    </source>
</evidence>
<feature type="domain" description="GP-PDE" evidence="1">
    <location>
        <begin position="9"/>
        <end position="242"/>
    </location>
</feature>
<name>A0A1G7DJ21_9BACL</name>
<protein>
    <submittedName>
        <fullName evidence="2">Glycerophosphoryl diester phosphodiesterase</fullName>
    </submittedName>
</protein>
<dbReference type="PANTHER" id="PTHR46211:SF1">
    <property type="entry name" value="GLYCEROPHOSPHODIESTER PHOSPHODIESTERASE, CYTOPLASMIC"/>
    <property type="match status" value="1"/>
</dbReference>
<dbReference type="Pfam" id="PF03009">
    <property type="entry name" value="GDPD"/>
    <property type="match status" value="1"/>
</dbReference>
<gene>
    <name evidence="2" type="ORF">SAMN04488126_110101</name>
</gene>
<dbReference type="OrthoDB" id="384721at2"/>
<dbReference type="PROSITE" id="PS51704">
    <property type="entry name" value="GP_PDE"/>
    <property type="match status" value="1"/>
</dbReference>
<proteinExistence type="predicted"/>
<dbReference type="AlphaFoldDB" id="A0A1G7DJ21"/>
<dbReference type="SUPFAM" id="SSF51695">
    <property type="entry name" value="PLC-like phosphodiesterases"/>
    <property type="match status" value="1"/>
</dbReference>
<reference evidence="2 3" key="1">
    <citation type="submission" date="2016-10" db="EMBL/GenBank/DDBJ databases">
        <authorList>
            <person name="de Groot N.N."/>
        </authorList>
    </citation>
    <scope>NUCLEOTIDE SEQUENCE [LARGE SCALE GENOMIC DNA]</scope>
    <source>
        <strain evidence="2 3">CGMCC 1.6762</strain>
    </source>
</reference>
<sequence>MRERMKYMRKVYAHRGASGYAFENTLRAFEKAVGIGADGIETDLQLTKDGVPVIIHDADLYRVTGMRKFITELTLEELRELNVGRNRWKRLFGKPVMTFREFMKWANAAGTPPLNLELKETFLDRPEAVEQVVLAVKGYPDVHFSSFHYPLLMRVKQTDPGAETALIVTRKSRWDQLGVYESADGFHIHKRLWSGKYLNAIEREGKFARVYAVDGTEPFIPKPESFIRGWITDFPDAVKKAMQKGS</sequence>
<dbReference type="EMBL" id="FNAR01000010">
    <property type="protein sequence ID" value="SDE51551.1"/>
    <property type="molecule type" value="Genomic_DNA"/>
</dbReference>
<dbReference type="GO" id="GO:0006629">
    <property type="term" value="P:lipid metabolic process"/>
    <property type="evidence" value="ECO:0007669"/>
    <property type="project" value="InterPro"/>
</dbReference>
<accession>A0A1G7DJ21</accession>